<keyword evidence="5" id="KW-0408">Iron</keyword>
<evidence type="ECO:0000256" key="2">
    <source>
        <dbReference type="ARBA" id="ARBA00022448"/>
    </source>
</evidence>
<organism evidence="9 10">
    <name type="scientific">Sphingobium fluviale</name>
    <dbReference type="NCBI Taxonomy" id="2506423"/>
    <lineage>
        <taxon>Bacteria</taxon>
        <taxon>Pseudomonadati</taxon>
        <taxon>Pseudomonadota</taxon>
        <taxon>Alphaproteobacteria</taxon>
        <taxon>Sphingomonadales</taxon>
        <taxon>Sphingomonadaceae</taxon>
        <taxon>Sphingobium</taxon>
    </lineage>
</organism>
<evidence type="ECO:0000313" key="9">
    <source>
        <dbReference type="EMBL" id="RXR30236.1"/>
    </source>
</evidence>
<keyword evidence="10" id="KW-1185">Reference proteome</keyword>
<dbReference type="GO" id="GO:0020037">
    <property type="term" value="F:heme binding"/>
    <property type="evidence" value="ECO:0007669"/>
    <property type="project" value="TreeGrafter"/>
</dbReference>
<keyword evidence="6 7" id="KW-0472">Membrane</keyword>
<comment type="caution">
    <text evidence="9">The sequence shown here is derived from an EMBL/GenBank/DDBJ whole genome shotgun (WGS) entry which is preliminary data.</text>
</comment>
<dbReference type="GO" id="GO:0005886">
    <property type="term" value="C:plasma membrane"/>
    <property type="evidence" value="ECO:0007669"/>
    <property type="project" value="TreeGrafter"/>
</dbReference>
<evidence type="ECO:0000256" key="6">
    <source>
        <dbReference type="ARBA" id="ARBA00023136"/>
    </source>
</evidence>
<dbReference type="InterPro" id="IPR022837">
    <property type="entry name" value="MsrQ-like"/>
</dbReference>
<dbReference type="PANTHER" id="PTHR36964:SF1">
    <property type="entry name" value="PROTEIN-METHIONINE-SULFOXIDE REDUCTASE HEME-BINDING SUBUNIT MSRQ"/>
    <property type="match status" value="1"/>
</dbReference>
<proteinExistence type="predicted"/>
<feature type="transmembrane region" description="Helical" evidence="7">
    <location>
        <begin position="41"/>
        <end position="59"/>
    </location>
</feature>
<gene>
    <name evidence="9" type="ORF">EQG66_02560</name>
</gene>
<dbReference type="GO" id="GO:0016679">
    <property type="term" value="F:oxidoreductase activity, acting on diphenols and related substances as donors"/>
    <property type="evidence" value="ECO:0007669"/>
    <property type="project" value="TreeGrafter"/>
</dbReference>
<protein>
    <submittedName>
        <fullName evidence="9">Iron reductase</fullName>
    </submittedName>
</protein>
<dbReference type="Proteomes" id="UP000290958">
    <property type="component" value="Unassembled WGS sequence"/>
</dbReference>
<reference evidence="10" key="1">
    <citation type="submission" date="2019-01" db="EMBL/GenBank/DDBJ databases">
        <title>Cytophagaceae bacterium strain CAR-16.</title>
        <authorList>
            <person name="Chen W.-M."/>
        </authorList>
    </citation>
    <scope>NUCLEOTIDE SEQUENCE [LARGE SCALE GENOMIC DNA]</scope>
    <source>
        <strain evidence="10">CHR27</strain>
    </source>
</reference>
<feature type="transmembrane region" description="Helical" evidence="7">
    <location>
        <begin position="148"/>
        <end position="167"/>
    </location>
</feature>
<dbReference type="PANTHER" id="PTHR36964">
    <property type="entry name" value="PROTEIN-METHIONINE-SULFOXIDE REDUCTASE HEME-BINDING SUBUNIT MSRQ"/>
    <property type="match status" value="1"/>
</dbReference>
<dbReference type="GO" id="GO:0010181">
    <property type="term" value="F:FMN binding"/>
    <property type="evidence" value="ECO:0007669"/>
    <property type="project" value="TreeGrafter"/>
</dbReference>
<dbReference type="OrthoDB" id="9788328at2"/>
<dbReference type="Pfam" id="PF01794">
    <property type="entry name" value="Ferric_reduct"/>
    <property type="match status" value="1"/>
</dbReference>
<accession>A0A4V1N3Y0</accession>
<sequence length="197" mass="22519">MMTRTRFADATLYLFLMLPLLRLYADMRSAEWVLADAIPPSGEAAALLMFAAMAIGPFVRLFGLRRPFLQWLMRRRRNIGVAAFCYAVLHLGFYLADMGSLDFILAEIGAPGIWTGWFAFFLMALPAAASNDWSMRLLRRRWKLVQRLLYGVVALTIIHWALLMYGWTEPLVHAAPMLLLYGAAAIRYMLLRKRTTP</sequence>
<evidence type="ECO:0000313" key="10">
    <source>
        <dbReference type="Proteomes" id="UP000290958"/>
    </source>
</evidence>
<dbReference type="RefSeq" id="WP_129402988.1">
    <property type="nucleotide sequence ID" value="NZ_SBKP01000002.1"/>
</dbReference>
<evidence type="ECO:0000256" key="4">
    <source>
        <dbReference type="ARBA" id="ARBA00022989"/>
    </source>
</evidence>
<dbReference type="EMBL" id="SBKP01000002">
    <property type="protein sequence ID" value="RXR30236.1"/>
    <property type="molecule type" value="Genomic_DNA"/>
</dbReference>
<evidence type="ECO:0000259" key="8">
    <source>
        <dbReference type="Pfam" id="PF01794"/>
    </source>
</evidence>
<feature type="domain" description="Ferric oxidoreductase" evidence="8">
    <location>
        <begin position="44"/>
        <end position="156"/>
    </location>
</feature>
<dbReference type="InterPro" id="IPR013130">
    <property type="entry name" value="Fe3_Rdtase_TM_dom"/>
</dbReference>
<feature type="transmembrane region" description="Helical" evidence="7">
    <location>
        <begin position="79"/>
        <end position="96"/>
    </location>
</feature>
<feature type="transmembrane region" description="Helical" evidence="7">
    <location>
        <begin position="173"/>
        <end position="191"/>
    </location>
</feature>
<keyword evidence="3 7" id="KW-0812">Transmembrane</keyword>
<evidence type="ECO:0000256" key="7">
    <source>
        <dbReference type="SAM" id="Phobius"/>
    </source>
</evidence>
<comment type="subcellular location">
    <subcellularLocation>
        <location evidence="1">Membrane</location>
        <topology evidence="1">Multi-pass membrane protein</topology>
    </subcellularLocation>
</comment>
<keyword evidence="4 7" id="KW-1133">Transmembrane helix</keyword>
<name>A0A4V1N3Y0_9SPHN</name>
<evidence type="ECO:0000256" key="1">
    <source>
        <dbReference type="ARBA" id="ARBA00004141"/>
    </source>
</evidence>
<feature type="transmembrane region" description="Helical" evidence="7">
    <location>
        <begin position="108"/>
        <end position="128"/>
    </location>
</feature>
<dbReference type="AlphaFoldDB" id="A0A4V1N3Y0"/>
<evidence type="ECO:0000256" key="5">
    <source>
        <dbReference type="ARBA" id="ARBA00023004"/>
    </source>
</evidence>
<evidence type="ECO:0000256" key="3">
    <source>
        <dbReference type="ARBA" id="ARBA00022692"/>
    </source>
</evidence>
<keyword evidence="2" id="KW-0813">Transport</keyword>